<proteinExistence type="predicted"/>
<dbReference type="InterPro" id="IPR009057">
    <property type="entry name" value="Homeodomain-like_sf"/>
</dbReference>
<sequence length="273" mass="30067">MWQHYADPLSLEQLAETASYSKFHYTRIFNQLTGTSPGRFLTAIRLFMAKRHLLETPASVTDITYRVGYNSLGTFTSRFTRSVGVSPTRYRLLAQDDDLPPLVLPAAGAGHGLSTVTGQLFFPTDVGPVRVYVGAFNTPIVEGYPQACDILDEARPFRLEIPDGLWFIRATAVAVDDDCPLPQVRPPRLVGTGWAVRARGGRVYSTDVQLREVTQLDLPILLALPELDRARRTRRPPGQPRAATGRPEAARTSAALARPCDCLEPALGRRPGT</sequence>
<organism evidence="6 7">
    <name type="scientific">Kitasatospora putterlickiae</name>
    <dbReference type="NCBI Taxonomy" id="221725"/>
    <lineage>
        <taxon>Bacteria</taxon>
        <taxon>Bacillati</taxon>
        <taxon>Actinomycetota</taxon>
        <taxon>Actinomycetes</taxon>
        <taxon>Kitasatosporales</taxon>
        <taxon>Streptomycetaceae</taxon>
        <taxon>Kitasatospora</taxon>
    </lineage>
</organism>
<accession>A0ABN1XM56</accession>
<dbReference type="Proteomes" id="UP001499863">
    <property type="component" value="Unassembled WGS sequence"/>
</dbReference>
<dbReference type="PANTHER" id="PTHR43280">
    <property type="entry name" value="ARAC-FAMILY TRANSCRIPTIONAL REGULATOR"/>
    <property type="match status" value="1"/>
</dbReference>
<dbReference type="PRINTS" id="PR00032">
    <property type="entry name" value="HTHARAC"/>
</dbReference>
<dbReference type="Gene3D" id="1.10.10.60">
    <property type="entry name" value="Homeodomain-like"/>
    <property type="match status" value="2"/>
</dbReference>
<gene>
    <name evidence="6" type="ORF">GCM10009639_06760</name>
</gene>
<feature type="domain" description="HTH araC/xylS-type" evidence="5">
    <location>
        <begin position="1"/>
        <end position="93"/>
    </location>
</feature>
<dbReference type="PANTHER" id="PTHR43280:SF28">
    <property type="entry name" value="HTH-TYPE TRANSCRIPTIONAL ACTIVATOR RHAS"/>
    <property type="match status" value="1"/>
</dbReference>
<dbReference type="InterPro" id="IPR020449">
    <property type="entry name" value="Tscrpt_reg_AraC-type_HTH"/>
</dbReference>
<evidence type="ECO:0000256" key="1">
    <source>
        <dbReference type="ARBA" id="ARBA00023015"/>
    </source>
</evidence>
<keyword evidence="2" id="KW-0238">DNA-binding</keyword>
<dbReference type="Pfam" id="PF12833">
    <property type="entry name" value="HTH_18"/>
    <property type="match status" value="1"/>
</dbReference>
<feature type="region of interest" description="Disordered" evidence="4">
    <location>
        <begin position="229"/>
        <end position="254"/>
    </location>
</feature>
<evidence type="ECO:0000259" key="5">
    <source>
        <dbReference type="PROSITE" id="PS01124"/>
    </source>
</evidence>
<name>A0ABN1XM56_9ACTN</name>
<reference evidence="6 7" key="1">
    <citation type="journal article" date="2019" name="Int. J. Syst. Evol. Microbiol.">
        <title>The Global Catalogue of Microorganisms (GCM) 10K type strain sequencing project: providing services to taxonomists for standard genome sequencing and annotation.</title>
        <authorList>
            <consortium name="The Broad Institute Genomics Platform"/>
            <consortium name="The Broad Institute Genome Sequencing Center for Infectious Disease"/>
            <person name="Wu L."/>
            <person name="Ma J."/>
        </authorList>
    </citation>
    <scope>NUCLEOTIDE SEQUENCE [LARGE SCALE GENOMIC DNA]</scope>
    <source>
        <strain evidence="6 7">JCM 12393</strain>
    </source>
</reference>
<evidence type="ECO:0000256" key="3">
    <source>
        <dbReference type="ARBA" id="ARBA00023163"/>
    </source>
</evidence>
<dbReference type="InterPro" id="IPR018060">
    <property type="entry name" value="HTH_AraC"/>
</dbReference>
<dbReference type="SMART" id="SM00342">
    <property type="entry name" value="HTH_ARAC"/>
    <property type="match status" value="1"/>
</dbReference>
<evidence type="ECO:0000256" key="2">
    <source>
        <dbReference type="ARBA" id="ARBA00023125"/>
    </source>
</evidence>
<keyword evidence="3" id="KW-0804">Transcription</keyword>
<comment type="caution">
    <text evidence="6">The sequence shown here is derived from an EMBL/GenBank/DDBJ whole genome shotgun (WGS) entry which is preliminary data.</text>
</comment>
<dbReference type="EMBL" id="BAAAKJ010000028">
    <property type="protein sequence ID" value="GAA1384830.1"/>
    <property type="molecule type" value="Genomic_DNA"/>
</dbReference>
<evidence type="ECO:0000256" key="4">
    <source>
        <dbReference type="SAM" id="MobiDB-lite"/>
    </source>
</evidence>
<keyword evidence="1" id="KW-0805">Transcription regulation</keyword>
<evidence type="ECO:0000313" key="6">
    <source>
        <dbReference type="EMBL" id="GAA1384830.1"/>
    </source>
</evidence>
<dbReference type="PROSITE" id="PS00041">
    <property type="entry name" value="HTH_ARAC_FAMILY_1"/>
    <property type="match status" value="1"/>
</dbReference>
<dbReference type="RefSeq" id="WP_344325428.1">
    <property type="nucleotide sequence ID" value="NZ_BAAAKJ010000028.1"/>
</dbReference>
<protein>
    <submittedName>
        <fullName evidence="6">AraC family transcriptional regulator</fullName>
    </submittedName>
</protein>
<dbReference type="SUPFAM" id="SSF46689">
    <property type="entry name" value="Homeodomain-like"/>
    <property type="match status" value="2"/>
</dbReference>
<keyword evidence="7" id="KW-1185">Reference proteome</keyword>
<dbReference type="PROSITE" id="PS01124">
    <property type="entry name" value="HTH_ARAC_FAMILY_2"/>
    <property type="match status" value="1"/>
</dbReference>
<dbReference type="InterPro" id="IPR018062">
    <property type="entry name" value="HTH_AraC-typ_CS"/>
</dbReference>
<evidence type="ECO:0000313" key="7">
    <source>
        <dbReference type="Proteomes" id="UP001499863"/>
    </source>
</evidence>